<dbReference type="Proteomes" id="UP000529783">
    <property type="component" value="Unassembled WGS sequence"/>
</dbReference>
<dbReference type="InterPro" id="IPR047789">
    <property type="entry name" value="CU044_5270-like"/>
</dbReference>
<keyword evidence="2" id="KW-0812">Transmembrane</keyword>
<keyword evidence="2" id="KW-1133">Transmembrane helix</keyword>
<evidence type="ECO:0000256" key="2">
    <source>
        <dbReference type="SAM" id="Phobius"/>
    </source>
</evidence>
<feature type="transmembrane region" description="Helical" evidence="2">
    <location>
        <begin position="46"/>
        <end position="68"/>
    </location>
</feature>
<feature type="compositionally biased region" description="Polar residues" evidence="1">
    <location>
        <begin position="269"/>
        <end position="282"/>
    </location>
</feature>
<dbReference type="EMBL" id="JACCBA010000001">
    <property type="protein sequence ID" value="NYD45381.1"/>
    <property type="molecule type" value="Genomic_DNA"/>
</dbReference>
<dbReference type="NCBIfam" id="NF038083">
    <property type="entry name" value="CU044_5270_fam"/>
    <property type="match status" value="1"/>
</dbReference>
<evidence type="ECO:0000313" key="3">
    <source>
        <dbReference type="EMBL" id="NYD45381.1"/>
    </source>
</evidence>
<reference evidence="3 4" key="1">
    <citation type="submission" date="2020-07" db="EMBL/GenBank/DDBJ databases">
        <title>Sequencing the genomes of 1000 actinobacteria strains.</title>
        <authorList>
            <person name="Klenk H.-P."/>
        </authorList>
    </citation>
    <scope>NUCLEOTIDE SEQUENCE [LARGE SCALE GENOMIC DNA]</scope>
    <source>
        <strain evidence="3 4">DSM 40398</strain>
    </source>
</reference>
<sequence length="288" mass="30315">MDDLQLLEAALTKPEPSAETLDRRRHQLQNTMRGPARTHRSRRPMLAIGATAAAGTVAVAVAATGALAPGSAHKDRTTTAEMSGSQVLLVAATTAETKPAASGTYWHVKNVGATGTAQTFESWTTTDGRRWVRVQGGAVTELPGRHPITVRRTRLRMEQVAKLPASPSALKARLLGSATVPAKDSKDPAVRETLTIMLLENLLSEVPAPPKVRAAALRALASLPDVKNLGRVPGGQSLQFSGQGGGTKLVVDPKTSAVSGEGYADINGRQESMGQTTITAAWTNEPPR</sequence>
<dbReference type="AlphaFoldDB" id="A0A7Y9JEE3"/>
<proteinExistence type="predicted"/>
<evidence type="ECO:0000313" key="4">
    <source>
        <dbReference type="Proteomes" id="UP000529783"/>
    </source>
</evidence>
<evidence type="ECO:0000256" key="1">
    <source>
        <dbReference type="SAM" id="MobiDB-lite"/>
    </source>
</evidence>
<comment type="caution">
    <text evidence="3">The sequence shown here is derived from an EMBL/GenBank/DDBJ whole genome shotgun (WGS) entry which is preliminary data.</text>
</comment>
<dbReference type="RefSeq" id="WP_179842817.1">
    <property type="nucleotide sequence ID" value="NZ_JACCBA010000001.1"/>
</dbReference>
<keyword evidence="4" id="KW-1185">Reference proteome</keyword>
<keyword evidence="2" id="KW-0472">Membrane</keyword>
<organism evidence="3 4">
    <name type="scientific">Actinomadura luteofluorescens</name>
    <dbReference type="NCBI Taxonomy" id="46163"/>
    <lineage>
        <taxon>Bacteria</taxon>
        <taxon>Bacillati</taxon>
        <taxon>Actinomycetota</taxon>
        <taxon>Actinomycetes</taxon>
        <taxon>Streptosporangiales</taxon>
        <taxon>Thermomonosporaceae</taxon>
        <taxon>Actinomadura</taxon>
    </lineage>
</organism>
<protein>
    <submittedName>
        <fullName evidence="3">Uncharacterized protein</fullName>
    </submittedName>
</protein>
<feature type="region of interest" description="Disordered" evidence="1">
    <location>
        <begin position="231"/>
        <end position="288"/>
    </location>
</feature>
<gene>
    <name evidence="3" type="ORF">BJY14_001364</name>
</gene>
<name>A0A7Y9JEE3_9ACTN</name>
<accession>A0A7Y9JEE3</accession>